<keyword evidence="1 4" id="KW-0349">Heme</keyword>
<evidence type="ECO:0000256" key="4">
    <source>
        <dbReference type="PROSITE-ProRule" id="PRU00433"/>
    </source>
</evidence>
<dbReference type="PANTHER" id="PTHR19328:SF75">
    <property type="entry name" value="ALDOSE SUGAR DEHYDROGENASE YLII"/>
    <property type="match status" value="1"/>
</dbReference>
<keyword evidence="5" id="KW-0732">Signal</keyword>
<dbReference type="RefSeq" id="WP_126725895.1">
    <property type="nucleotide sequence ID" value="NZ_RYZH01000024.1"/>
</dbReference>
<dbReference type="GO" id="GO:0046872">
    <property type="term" value="F:metal ion binding"/>
    <property type="evidence" value="ECO:0007669"/>
    <property type="project" value="UniProtKB-KW"/>
</dbReference>
<evidence type="ECO:0000256" key="5">
    <source>
        <dbReference type="SAM" id="SignalP"/>
    </source>
</evidence>
<dbReference type="InterPro" id="IPR009056">
    <property type="entry name" value="Cyt_c-like_dom"/>
</dbReference>
<dbReference type="EMBL" id="RYZH01000024">
    <property type="protein sequence ID" value="RUL87197.1"/>
    <property type="molecule type" value="Genomic_DNA"/>
</dbReference>
<keyword evidence="3 4" id="KW-0408">Iron</keyword>
<dbReference type="SUPFAM" id="SSF50952">
    <property type="entry name" value="Soluble quinoprotein glucose dehydrogenase"/>
    <property type="match status" value="1"/>
</dbReference>
<evidence type="ECO:0000313" key="7">
    <source>
        <dbReference type="EMBL" id="RUL87197.1"/>
    </source>
</evidence>
<keyword evidence="8" id="KW-1185">Reference proteome</keyword>
<dbReference type="Proteomes" id="UP000280296">
    <property type="component" value="Unassembled WGS sequence"/>
</dbReference>
<dbReference type="PANTHER" id="PTHR19328">
    <property type="entry name" value="HEDGEHOG-INTERACTING PROTEIN"/>
    <property type="match status" value="1"/>
</dbReference>
<dbReference type="InterPro" id="IPR036909">
    <property type="entry name" value="Cyt_c-like_dom_sf"/>
</dbReference>
<dbReference type="InterPro" id="IPR012938">
    <property type="entry name" value="Glc/Sorbosone_DH"/>
</dbReference>
<organism evidence="7 8">
    <name type="scientific">Tautonia sociabilis</name>
    <dbReference type="NCBI Taxonomy" id="2080755"/>
    <lineage>
        <taxon>Bacteria</taxon>
        <taxon>Pseudomonadati</taxon>
        <taxon>Planctomycetota</taxon>
        <taxon>Planctomycetia</taxon>
        <taxon>Isosphaerales</taxon>
        <taxon>Isosphaeraceae</taxon>
        <taxon>Tautonia</taxon>
    </lineage>
</organism>
<dbReference type="Gene3D" id="2.120.10.30">
    <property type="entry name" value="TolB, C-terminal domain"/>
    <property type="match status" value="1"/>
</dbReference>
<gene>
    <name evidence="7" type="ORF">TsocGM_13285</name>
</gene>
<keyword evidence="2 4" id="KW-0479">Metal-binding</keyword>
<feature type="domain" description="Cytochrome c" evidence="6">
    <location>
        <begin position="847"/>
        <end position="984"/>
    </location>
</feature>
<comment type="caution">
    <text evidence="7">The sequence shown here is derived from an EMBL/GenBank/DDBJ whole genome shotgun (WGS) entry which is preliminary data.</text>
</comment>
<reference evidence="7 8" key="2">
    <citation type="submission" date="2019-01" db="EMBL/GenBank/DDBJ databases">
        <title>Tautonia sociabilis, a novel thermotolerant planctomycete of Isosphaeraceae family, isolated from a 4000 m deep subterranean habitat.</title>
        <authorList>
            <person name="Kovaleva O.L."/>
            <person name="Elcheninov A.G."/>
            <person name="Van Heerden E."/>
            <person name="Toshchakov S.V."/>
            <person name="Novikov A."/>
            <person name="Bonch-Osmolovskaya E.A."/>
            <person name="Kublanov I.V."/>
        </authorList>
    </citation>
    <scope>NUCLEOTIDE SEQUENCE [LARGE SCALE GENOMIC DNA]</scope>
    <source>
        <strain evidence="7 8">GM2012</strain>
    </source>
</reference>
<dbReference type="GO" id="GO:0009055">
    <property type="term" value="F:electron transfer activity"/>
    <property type="evidence" value="ECO:0007669"/>
    <property type="project" value="InterPro"/>
</dbReference>
<sequence length="984" mass="107120">MTSSQTGADRRVSTIAMLGLWAASLAIPVRADDAGADAPSEEGRVPWTRSRVVGSPDPPPPFEVVRAFPNLRFEHPLLITRIPGGNRLVVGEQSGTMYSFVDEPDAVAELFIDLGREVRTIGLLDGAEGVEAVYGLAFHPDFERNRRCYICYTLRGSEPGQLNLEDGSRVSMFTVSNTDPPRVAPDSEEILLTFLQGGHNGGDLHFGPDGYLYISTGDAASPNPPDPLDTGQDVSDLLSSILRIDVDRKDPGRNYAIPPDNPFVGLDGARPEVWAYGLRNPWRMGFDRETGELFVGDVGWELWESIHRVEKGGNYGWSAMEGPQPIKSGQVGPTPIHPPLIELPHAIACSVTGGLVYRGSKFPELVGAYLFGDWETRRLWAARIEGDRVLEMPELSRPSIRFVAFAENADREVYFLDQEEGTVHTLARLDGPGRNADFPTSLSQTGLFASTADHQPAPGVVPFAINSPQWLDGATAEHWVAFPGRSSATLYANGKPVPGLVSWHNFRVHFPKDAVLLRTLSLNGRRMETQLLHYDGIDWRAYTFAWRDDQADADLVPAEGAEVEIPWAGPARVWQYQARGQCMSCHSNQSEYALAFLPEQLNRPGPDGRNQLVALTASGMLRRADDDDRPLPPFDDATAALERRLADPSDPSEPIAARARSYLHANCGHCHSDHGGGSVPLRLQANVPDDQLNAIGVSPTRGDFGLPGARIIAPGDPLASTLYFRMAKFGRDRMPHIGSEQPDEAGLELVARWIEELGEGAGRAEADRSGGSPGPLLTDSRSALHLARQLRRGTLDPSVRDALLAEAAALTAGPIRELFEGDLPFDGPRRRTLGSSPRPRAILALEGDANRGEQLFWSQEVQCGTCHRVGDRGTAIGPELSAIGSTRSRDELLESLLEPSRRIEPTFASYAVATVDGRLFTGLLVRRDEDAVVLRDAQNAEIVLDAGSVEELRPSLTSLMPDGQLAGLTAQEAADLIAYLESLR</sequence>
<reference evidence="7 8" key="1">
    <citation type="submission" date="2018-12" db="EMBL/GenBank/DDBJ databases">
        <authorList>
            <person name="Toschakov S.V."/>
        </authorList>
    </citation>
    <scope>NUCLEOTIDE SEQUENCE [LARGE SCALE GENOMIC DNA]</scope>
    <source>
        <strain evidence="7 8">GM2012</strain>
    </source>
</reference>
<dbReference type="InterPro" id="IPR011042">
    <property type="entry name" value="6-blade_b-propeller_TolB-like"/>
</dbReference>
<evidence type="ECO:0000256" key="1">
    <source>
        <dbReference type="ARBA" id="ARBA00022617"/>
    </source>
</evidence>
<evidence type="ECO:0000256" key="2">
    <source>
        <dbReference type="ARBA" id="ARBA00022723"/>
    </source>
</evidence>
<dbReference type="SUPFAM" id="SSF46626">
    <property type="entry name" value="Cytochrome c"/>
    <property type="match status" value="1"/>
</dbReference>
<dbReference type="AlphaFoldDB" id="A0A432MIY3"/>
<feature type="signal peptide" evidence="5">
    <location>
        <begin position="1"/>
        <end position="31"/>
    </location>
</feature>
<protein>
    <submittedName>
        <fullName evidence="7">C-type cytochrome</fullName>
    </submittedName>
</protein>
<feature type="chain" id="PRO_5019416326" evidence="5">
    <location>
        <begin position="32"/>
        <end position="984"/>
    </location>
</feature>
<dbReference type="PROSITE" id="PS51007">
    <property type="entry name" value="CYTC"/>
    <property type="match status" value="1"/>
</dbReference>
<dbReference type="NCBIfam" id="TIGR02603">
    <property type="entry name" value="CxxCH_TIGR02603"/>
    <property type="match status" value="1"/>
</dbReference>
<evidence type="ECO:0000259" key="6">
    <source>
        <dbReference type="PROSITE" id="PS51007"/>
    </source>
</evidence>
<dbReference type="Pfam" id="PF07995">
    <property type="entry name" value="GSDH"/>
    <property type="match status" value="1"/>
</dbReference>
<dbReference type="OrthoDB" id="9770043at2"/>
<name>A0A432MIY3_9BACT</name>
<dbReference type="Gene3D" id="1.10.760.10">
    <property type="entry name" value="Cytochrome c-like domain"/>
    <property type="match status" value="1"/>
</dbReference>
<dbReference type="InterPro" id="IPR011041">
    <property type="entry name" value="Quinoprot_gluc/sorb_DH_b-prop"/>
</dbReference>
<accession>A0A432MIY3</accession>
<evidence type="ECO:0000313" key="8">
    <source>
        <dbReference type="Proteomes" id="UP000280296"/>
    </source>
</evidence>
<evidence type="ECO:0000256" key="3">
    <source>
        <dbReference type="ARBA" id="ARBA00023004"/>
    </source>
</evidence>
<proteinExistence type="predicted"/>
<dbReference type="InterPro" id="IPR013427">
    <property type="entry name" value="Haem-bd_dom_put"/>
</dbReference>
<dbReference type="GO" id="GO:0020037">
    <property type="term" value="F:heme binding"/>
    <property type="evidence" value="ECO:0007669"/>
    <property type="project" value="InterPro"/>
</dbReference>